<accession>A0A8S1WGL2</accession>
<dbReference type="AlphaFoldDB" id="A0A8S1WGL2"/>
<reference evidence="1" key="1">
    <citation type="submission" date="2021-01" db="EMBL/GenBank/DDBJ databases">
        <authorList>
            <consortium name="Genoscope - CEA"/>
            <person name="William W."/>
        </authorList>
    </citation>
    <scope>NUCLEOTIDE SEQUENCE</scope>
</reference>
<evidence type="ECO:0000313" key="2">
    <source>
        <dbReference type="Proteomes" id="UP000683925"/>
    </source>
</evidence>
<dbReference type="EMBL" id="CAJJDP010000089">
    <property type="protein sequence ID" value="CAD8187299.1"/>
    <property type="molecule type" value="Genomic_DNA"/>
</dbReference>
<evidence type="ECO:0000313" key="1">
    <source>
        <dbReference type="EMBL" id="CAD8187299.1"/>
    </source>
</evidence>
<name>A0A8S1WGL2_PAROT</name>
<keyword evidence="2" id="KW-1185">Reference proteome</keyword>
<proteinExistence type="predicted"/>
<protein>
    <submittedName>
        <fullName evidence="1">Uncharacterized protein</fullName>
    </submittedName>
</protein>
<organism evidence="1 2">
    <name type="scientific">Paramecium octaurelia</name>
    <dbReference type="NCBI Taxonomy" id="43137"/>
    <lineage>
        <taxon>Eukaryota</taxon>
        <taxon>Sar</taxon>
        <taxon>Alveolata</taxon>
        <taxon>Ciliophora</taxon>
        <taxon>Intramacronucleata</taxon>
        <taxon>Oligohymenophorea</taxon>
        <taxon>Peniculida</taxon>
        <taxon>Parameciidae</taxon>
        <taxon>Paramecium</taxon>
    </lineage>
</organism>
<dbReference type="Proteomes" id="UP000683925">
    <property type="component" value="Unassembled WGS sequence"/>
</dbReference>
<sequence length="157" mass="18552">MTCAKVEDQKEAEASPAEKFRVLIVDKWYLKCLTRTFIMNGKLKQAQQQYLKIDPSSYHPSLYQHFYHAAKLLTFQQDQIWILIIRILSFESEFGVYQMVIASKATLVQLLEVMNQLTALQENPKTKYIITAIKKWGKQKSLESLINYYYFNYYDLS</sequence>
<comment type="caution">
    <text evidence="1">The sequence shown here is derived from an EMBL/GenBank/DDBJ whole genome shotgun (WGS) entry which is preliminary data.</text>
</comment>
<dbReference type="OrthoDB" id="95390at2759"/>
<gene>
    <name evidence="1" type="ORF">POCTA_138.1.T0900022</name>
</gene>